<keyword evidence="7" id="KW-1185">Reference proteome</keyword>
<dbReference type="InterPro" id="IPR006254">
    <property type="entry name" value="Isocitrate_lyase"/>
</dbReference>
<evidence type="ECO:0000313" key="5">
    <source>
        <dbReference type="EMBL" id="CAG8772217.1"/>
    </source>
</evidence>
<dbReference type="GO" id="GO:0004451">
    <property type="term" value="F:isocitrate lyase activity"/>
    <property type="evidence" value="ECO:0007669"/>
    <property type="project" value="InterPro"/>
</dbReference>
<evidence type="ECO:0000256" key="3">
    <source>
        <dbReference type="ARBA" id="ARBA00012260"/>
    </source>
</evidence>
<dbReference type="Gene3D" id="3.20.20.60">
    <property type="entry name" value="Phosphoenolpyruvate-binding domains"/>
    <property type="match status" value="1"/>
</dbReference>
<feature type="non-terminal residue" evidence="5">
    <location>
        <position position="58"/>
    </location>
</feature>
<dbReference type="OrthoDB" id="2406767at2759"/>
<gene>
    <name evidence="5" type="ORF">AMORRO_LOCUS16663</name>
    <name evidence="6" type="ORF">AMORRO_LOCUS16866</name>
</gene>
<dbReference type="InterPro" id="IPR040442">
    <property type="entry name" value="Pyrv_kinase-like_dom_sf"/>
</dbReference>
<feature type="non-terminal residue" evidence="5">
    <location>
        <position position="1"/>
    </location>
</feature>
<sequence>GMLAYVQGIQRQERANGVETLQHQTWSGANYYDSLIKTVQGGISSTAAMGKGVTEDQF</sequence>
<proteinExistence type="inferred from homology"/>
<dbReference type="PANTHER" id="PTHR21631">
    <property type="entry name" value="ISOCITRATE LYASE/MALATE SYNTHASE"/>
    <property type="match status" value="1"/>
</dbReference>
<dbReference type="EC" id="4.1.3.30" evidence="3"/>
<dbReference type="Proteomes" id="UP000789342">
    <property type="component" value="Unassembled WGS sequence"/>
</dbReference>
<evidence type="ECO:0000256" key="4">
    <source>
        <dbReference type="ARBA" id="ARBA00023239"/>
    </source>
</evidence>
<evidence type="ECO:0000313" key="7">
    <source>
        <dbReference type="Proteomes" id="UP000789342"/>
    </source>
</evidence>
<dbReference type="InterPro" id="IPR015813">
    <property type="entry name" value="Pyrv/PenolPyrv_kinase-like_dom"/>
</dbReference>
<dbReference type="Pfam" id="PF00463">
    <property type="entry name" value="ICL"/>
    <property type="match status" value="1"/>
</dbReference>
<dbReference type="AlphaFoldDB" id="A0A9N9JBP8"/>
<evidence type="ECO:0000313" key="6">
    <source>
        <dbReference type="EMBL" id="CAG8775340.1"/>
    </source>
</evidence>
<comment type="caution">
    <text evidence="5">The sequence shown here is derived from an EMBL/GenBank/DDBJ whole genome shotgun (WGS) entry which is preliminary data.</text>
</comment>
<dbReference type="EMBL" id="CAJVPV010047222">
    <property type="protein sequence ID" value="CAG8772217.1"/>
    <property type="molecule type" value="Genomic_DNA"/>
</dbReference>
<organism evidence="5 7">
    <name type="scientific">Acaulospora morrowiae</name>
    <dbReference type="NCBI Taxonomy" id="94023"/>
    <lineage>
        <taxon>Eukaryota</taxon>
        <taxon>Fungi</taxon>
        <taxon>Fungi incertae sedis</taxon>
        <taxon>Mucoromycota</taxon>
        <taxon>Glomeromycotina</taxon>
        <taxon>Glomeromycetes</taxon>
        <taxon>Diversisporales</taxon>
        <taxon>Acaulosporaceae</taxon>
        <taxon>Acaulospora</taxon>
    </lineage>
</organism>
<reference evidence="5" key="1">
    <citation type="submission" date="2021-06" db="EMBL/GenBank/DDBJ databases">
        <authorList>
            <person name="Kallberg Y."/>
            <person name="Tangrot J."/>
            <person name="Rosling A."/>
        </authorList>
    </citation>
    <scope>NUCLEOTIDE SEQUENCE</scope>
    <source>
        <strain evidence="5">CL551</strain>
    </source>
</reference>
<dbReference type="GO" id="GO:0046421">
    <property type="term" value="F:methylisocitrate lyase activity"/>
    <property type="evidence" value="ECO:0007669"/>
    <property type="project" value="UniProtKB-EC"/>
</dbReference>
<dbReference type="SUPFAM" id="SSF51621">
    <property type="entry name" value="Phosphoenolpyruvate/pyruvate domain"/>
    <property type="match status" value="1"/>
</dbReference>
<comment type="catalytic activity">
    <reaction evidence="1">
        <text>(2S,3R)-3-hydroxybutane-1,2,3-tricarboxylate = pyruvate + succinate</text>
        <dbReference type="Rhea" id="RHEA:16809"/>
        <dbReference type="ChEBI" id="CHEBI:15361"/>
        <dbReference type="ChEBI" id="CHEBI:30031"/>
        <dbReference type="ChEBI" id="CHEBI:57429"/>
        <dbReference type="EC" id="4.1.3.30"/>
    </reaction>
</comment>
<name>A0A9N9JBP8_9GLOM</name>
<protein>
    <recommendedName>
        <fullName evidence="3">methylisocitrate lyase</fullName>
        <ecNumber evidence="3">4.1.3.30</ecNumber>
    </recommendedName>
</protein>
<accession>A0A9N9JBP8</accession>
<comment type="similarity">
    <text evidence="2">Belongs to the isocitrate lyase/PEP mutase superfamily. Isocitrate lyase family.</text>
</comment>
<dbReference type="GO" id="GO:0009514">
    <property type="term" value="C:glyoxysome"/>
    <property type="evidence" value="ECO:0007669"/>
    <property type="project" value="TreeGrafter"/>
</dbReference>
<keyword evidence="4" id="KW-0456">Lyase</keyword>
<dbReference type="EMBL" id="CAJVPV010048993">
    <property type="protein sequence ID" value="CAG8775340.1"/>
    <property type="molecule type" value="Genomic_DNA"/>
</dbReference>
<evidence type="ECO:0000256" key="2">
    <source>
        <dbReference type="ARBA" id="ARBA00005704"/>
    </source>
</evidence>
<dbReference type="PANTHER" id="PTHR21631:SF3">
    <property type="entry name" value="BIFUNCTIONAL GLYOXYLATE CYCLE PROTEIN"/>
    <property type="match status" value="1"/>
</dbReference>
<evidence type="ECO:0000256" key="1">
    <source>
        <dbReference type="ARBA" id="ARBA00001050"/>
    </source>
</evidence>
<dbReference type="GO" id="GO:0019752">
    <property type="term" value="P:carboxylic acid metabolic process"/>
    <property type="evidence" value="ECO:0007669"/>
    <property type="project" value="InterPro"/>
</dbReference>